<keyword evidence="3" id="KW-0804">Transcription</keyword>
<evidence type="ECO:0000256" key="5">
    <source>
        <dbReference type="SAM" id="Coils"/>
    </source>
</evidence>
<evidence type="ECO:0000256" key="3">
    <source>
        <dbReference type="ARBA" id="ARBA00023163"/>
    </source>
</evidence>
<sequence length="69" mass="8056">MVSRGHKRTAMYRNLQLLRSISCSHSRRRKASVLLDVSEYIQGLKQKLQELNQLQVAKAQKIIDYDLMP</sequence>
<name>I3S7I8_LOTJA</name>
<organism evidence="6">
    <name type="scientific">Lotus japonicus</name>
    <name type="common">Lotus corniculatus var. japonicus</name>
    <dbReference type="NCBI Taxonomy" id="34305"/>
    <lineage>
        <taxon>Eukaryota</taxon>
        <taxon>Viridiplantae</taxon>
        <taxon>Streptophyta</taxon>
        <taxon>Embryophyta</taxon>
        <taxon>Tracheophyta</taxon>
        <taxon>Spermatophyta</taxon>
        <taxon>Magnoliopsida</taxon>
        <taxon>eudicotyledons</taxon>
        <taxon>Gunneridae</taxon>
        <taxon>Pentapetalae</taxon>
        <taxon>rosids</taxon>
        <taxon>fabids</taxon>
        <taxon>Fabales</taxon>
        <taxon>Fabaceae</taxon>
        <taxon>Papilionoideae</taxon>
        <taxon>50 kb inversion clade</taxon>
        <taxon>NPAAA clade</taxon>
        <taxon>Hologalegina</taxon>
        <taxon>robinioid clade</taxon>
        <taxon>Loteae</taxon>
        <taxon>Lotus</taxon>
    </lineage>
</organism>
<proteinExistence type="evidence at transcript level"/>
<dbReference type="GO" id="GO:0046983">
    <property type="term" value="F:protein dimerization activity"/>
    <property type="evidence" value="ECO:0007669"/>
    <property type="project" value="InterPro"/>
</dbReference>
<dbReference type="GO" id="GO:0005634">
    <property type="term" value="C:nucleus"/>
    <property type="evidence" value="ECO:0007669"/>
    <property type="project" value="UniProtKB-SubCell"/>
</dbReference>
<keyword evidence="5" id="KW-0175">Coiled coil</keyword>
<evidence type="ECO:0000313" key="6">
    <source>
        <dbReference type="EMBL" id="AFK36230.1"/>
    </source>
</evidence>
<feature type="coiled-coil region" evidence="5">
    <location>
        <begin position="34"/>
        <end position="61"/>
    </location>
</feature>
<dbReference type="Gene3D" id="4.10.280.10">
    <property type="entry name" value="Helix-loop-helix DNA-binding domain"/>
    <property type="match status" value="1"/>
</dbReference>
<dbReference type="EMBL" id="BT136435">
    <property type="protein sequence ID" value="AFK36230.1"/>
    <property type="molecule type" value="mRNA"/>
</dbReference>
<keyword evidence="4" id="KW-0539">Nucleus</keyword>
<dbReference type="AlphaFoldDB" id="I3S7I8"/>
<accession>I3S7I8</accession>
<evidence type="ECO:0000256" key="2">
    <source>
        <dbReference type="ARBA" id="ARBA00023015"/>
    </source>
</evidence>
<dbReference type="SUPFAM" id="SSF47459">
    <property type="entry name" value="HLH, helix-loop-helix DNA-binding domain"/>
    <property type="match status" value="1"/>
</dbReference>
<evidence type="ECO:0000256" key="1">
    <source>
        <dbReference type="ARBA" id="ARBA00004123"/>
    </source>
</evidence>
<keyword evidence="2" id="KW-0805">Transcription regulation</keyword>
<comment type="subcellular location">
    <subcellularLocation>
        <location evidence="1">Nucleus</location>
    </subcellularLocation>
</comment>
<protein>
    <submittedName>
        <fullName evidence="6">Uncharacterized protein</fullName>
    </submittedName>
</protein>
<dbReference type="InterPro" id="IPR036638">
    <property type="entry name" value="HLH_DNA-bd_sf"/>
</dbReference>
<reference evidence="6" key="1">
    <citation type="submission" date="2012-05" db="EMBL/GenBank/DDBJ databases">
        <authorList>
            <person name="Krishnakumar V."/>
            <person name="Cheung F."/>
            <person name="Xiao Y."/>
            <person name="Chan A."/>
            <person name="Moskal W.A."/>
            <person name="Town C.D."/>
        </authorList>
    </citation>
    <scope>NUCLEOTIDE SEQUENCE</scope>
</reference>
<evidence type="ECO:0000256" key="4">
    <source>
        <dbReference type="ARBA" id="ARBA00023242"/>
    </source>
</evidence>